<dbReference type="OrthoDB" id="10366100at2759"/>
<comment type="caution">
    <text evidence="1">The sequence shown here is derived from an EMBL/GenBank/DDBJ whole genome shotgun (WGS) entry which is preliminary data.</text>
</comment>
<name>A0A397SPM9_9GLOM</name>
<protein>
    <submittedName>
        <fullName evidence="1">Uncharacterized protein</fullName>
    </submittedName>
</protein>
<reference evidence="1 2" key="1">
    <citation type="submission" date="2018-06" db="EMBL/GenBank/DDBJ databases">
        <title>Comparative genomics reveals the genomic features of Rhizophagus irregularis, R. cerebriforme, R. diaphanum and Gigaspora rosea, and their symbiotic lifestyle signature.</title>
        <authorList>
            <person name="Morin E."/>
            <person name="San Clemente H."/>
            <person name="Chen E.C.H."/>
            <person name="De La Providencia I."/>
            <person name="Hainaut M."/>
            <person name="Kuo A."/>
            <person name="Kohler A."/>
            <person name="Murat C."/>
            <person name="Tang N."/>
            <person name="Roy S."/>
            <person name="Loubradou J."/>
            <person name="Henrissat B."/>
            <person name="Grigoriev I.V."/>
            <person name="Corradi N."/>
            <person name="Roux C."/>
            <person name="Martin F.M."/>
        </authorList>
    </citation>
    <scope>NUCLEOTIDE SEQUENCE [LARGE SCALE GENOMIC DNA]</scope>
    <source>
        <strain evidence="1 2">DAOM 227022</strain>
    </source>
</reference>
<sequence length="55" mass="6768">MRVELNQVPIDWIKDEYSSYDTFVLLKTEFSNLFFDISTISLDYFKHVRIWIDKF</sequence>
<dbReference type="Proteomes" id="UP000265703">
    <property type="component" value="Unassembled WGS sequence"/>
</dbReference>
<gene>
    <name evidence="1" type="ORF">C1645_826809</name>
</gene>
<proteinExistence type="predicted"/>
<evidence type="ECO:0000313" key="1">
    <source>
        <dbReference type="EMBL" id="RIA88150.1"/>
    </source>
</evidence>
<dbReference type="EMBL" id="QKYT01000277">
    <property type="protein sequence ID" value="RIA88150.1"/>
    <property type="molecule type" value="Genomic_DNA"/>
</dbReference>
<evidence type="ECO:0000313" key="2">
    <source>
        <dbReference type="Proteomes" id="UP000265703"/>
    </source>
</evidence>
<keyword evidence="2" id="KW-1185">Reference proteome</keyword>
<accession>A0A397SPM9</accession>
<organism evidence="1 2">
    <name type="scientific">Glomus cerebriforme</name>
    <dbReference type="NCBI Taxonomy" id="658196"/>
    <lineage>
        <taxon>Eukaryota</taxon>
        <taxon>Fungi</taxon>
        <taxon>Fungi incertae sedis</taxon>
        <taxon>Mucoromycota</taxon>
        <taxon>Glomeromycotina</taxon>
        <taxon>Glomeromycetes</taxon>
        <taxon>Glomerales</taxon>
        <taxon>Glomeraceae</taxon>
        <taxon>Glomus</taxon>
    </lineage>
</organism>
<dbReference type="AlphaFoldDB" id="A0A397SPM9"/>